<feature type="signal peptide" evidence="9">
    <location>
        <begin position="1"/>
        <end position="30"/>
    </location>
</feature>
<keyword evidence="6 7" id="KW-0961">Cell wall biogenesis/degradation</keyword>
<dbReference type="PROSITE" id="PS52029">
    <property type="entry name" value="LD_TPASE"/>
    <property type="match status" value="1"/>
</dbReference>
<dbReference type="InterPro" id="IPR002477">
    <property type="entry name" value="Peptidoglycan-bd-like"/>
</dbReference>
<accession>A0A6I6EEE0</accession>
<evidence type="ECO:0000256" key="7">
    <source>
        <dbReference type="PROSITE-ProRule" id="PRU01373"/>
    </source>
</evidence>
<sequence length="617" mass="68277">MLLQKSFSAQAVALGCSLLCWLAPVSSTVAGIPPVSAPMVHSISVSQSTSHISALFHQGTVPFYLKNLAPLYASRGMQPIWQDNQAVKQFQQQLAEVAISGVQPQFTQWVKQLTDPAITGLARDVVLSDAMLGYLQFTSGVPSKGETWLYSNVPYKMEAPPVAVVNQWQRALEHNNLNGFVLSLAPQHPQYARMHQALKTLLAENRPWPQLMDKQTLRPGQISNDVPALRDILQRTGMMSAASEAPKPTDEVIPSDDAPLVHDDDNAQPDAATPAKTANNVVVSPSAAPSENMPQSSVPQDVGNVQGAEVPVNADNIYTPELVEALKRFQLWQGLEPDGAIGVRTREWLNVSPQRRAALLALNIQRLRLLPDDMHNGIMVNIPNYSLAYYVNGNEILSSRVIVGRPDRKTPLMRSALNNVVLNPPWNVPTTLVRKDIVPKIKQDPMYLYKHNYQLLSGWSSDAEVIDPSMIDWSMVSAASFPYRIRQAPGPTNSLGRYKFNMPSSDAIYLHDTPNHGLFQKDIRALSSGCVRVNRASDLANLLLQDVGWNDTRISSTLKEGDTRYVSIRHRIPVNLYYLTAWVADDGQPQFRTDIYNYDNTARSGAQALTRAGQLLL</sequence>
<feature type="chain" id="PRO_5026226809" evidence="9">
    <location>
        <begin position="31"/>
        <end position="617"/>
    </location>
</feature>
<keyword evidence="5 7" id="KW-0573">Peptidoglycan synthesis</keyword>
<dbReference type="GO" id="GO:0009252">
    <property type="term" value="P:peptidoglycan biosynthetic process"/>
    <property type="evidence" value="ECO:0007669"/>
    <property type="project" value="UniProtKB-UniPathway"/>
</dbReference>
<reference evidence="11 12" key="1">
    <citation type="submission" date="2019-12" db="EMBL/GenBank/DDBJ databases">
        <title>Erwinia sp. nov., isolated from droppings of birds in the Qinghai-Tiebt plateau of China.</title>
        <authorList>
            <person name="Ge Y."/>
        </authorList>
    </citation>
    <scope>NUCLEOTIDE SEQUENCE [LARGE SCALE GENOMIC DNA]</scope>
    <source>
        <strain evidence="11 12">J780</strain>
    </source>
</reference>
<dbReference type="Pfam" id="PF01471">
    <property type="entry name" value="PG_binding_1"/>
    <property type="match status" value="1"/>
</dbReference>
<dbReference type="PANTHER" id="PTHR41533:SF1">
    <property type="entry name" value="L,D-TRANSPEPTIDASE YCBB-RELATED"/>
    <property type="match status" value="1"/>
</dbReference>
<evidence type="ECO:0000256" key="8">
    <source>
        <dbReference type="SAM" id="MobiDB-lite"/>
    </source>
</evidence>
<dbReference type="InterPro" id="IPR038063">
    <property type="entry name" value="Transpep_catalytic_dom"/>
</dbReference>
<dbReference type="GO" id="GO:0004180">
    <property type="term" value="F:carboxypeptidase activity"/>
    <property type="evidence" value="ECO:0007669"/>
    <property type="project" value="UniProtKB-ARBA"/>
</dbReference>
<gene>
    <name evidence="11" type="primary">ldtD</name>
    <name evidence="11" type="ORF">GN242_13520</name>
</gene>
<evidence type="ECO:0000313" key="11">
    <source>
        <dbReference type="EMBL" id="QGU88177.1"/>
    </source>
</evidence>
<dbReference type="SUPFAM" id="SSF141523">
    <property type="entry name" value="L,D-transpeptidase catalytic domain-like"/>
    <property type="match status" value="1"/>
</dbReference>
<proteinExistence type="inferred from homology"/>
<name>A0A6I6EEE0_9GAMM</name>
<dbReference type="PROSITE" id="PS51257">
    <property type="entry name" value="PROKAR_LIPOPROTEIN"/>
    <property type="match status" value="1"/>
</dbReference>
<evidence type="ECO:0000256" key="1">
    <source>
        <dbReference type="ARBA" id="ARBA00004752"/>
    </source>
</evidence>
<organism evidence="11 12">
    <name type="scientific">Erwinia sorbitola</name>
    <dbReference type="NCBI Taxonomy" id="2681984"/>
    <lineage>
        <taxon>Bacteria</taxon>
        <taxon>Pseudomonadati</taxon>
        <taxon>Pseudomonadota</taxon>
        <taxon>Gammaproteobacteria</taxon>
        <taxon>Enterobacterales</taxon>
        <taxon>Erwiniaceae</taxon>
        <taxon>Erwinia</taxon>
    </lineage>
</organism>
<evidence type="ECO:0000313" key="12">
    <source>
        <dbReference type="Proteomes" id="UP000424752"/>
    </source>
</evidence>
<evidence type="ECO:0000256" key="6">
    <source>
        <dbReference type="ARBA" id="ARBA00023316"/>
    </source>
</evidence>
<dbReference type="GO" id="GO:0008360">
    <property type="term" value="P:regulation of cell shape"/>
    <property type="evidence" value="ECO:0007669"/>
    <property type="project" value="UniProtKB-UniRule"/>
</dbReference>
<dbReference type="RefSeq" id="WP_156287656.1">
    <property type="nucleotide sequence ID" value="NZ_CP046509.1"/>
</dbReference>
<dbReference type="InterPro" id="IPR005490">
    <property type="entry name" value="LD_TPept_cat_dom"/>
</dbReference>
<comment type="similarity">
    <text evidence="2">Belongs to the YkuD family.</text>
</comment>
<comment type="pathway">
    <text evidence="1 7">Cell wall biogenesis; peptidoglycan biosynthesis.</text>
</comment>
<dbReference type="NCBIfam" id="NF007891">
    <property type="entry name" value="PRK10594.1"/>
    <property type="match status" value="1"/>
</dbReference>
<dbReference type="Pfam" id="PF03734">
    <property type="entry name" value="YkuD"/>
    <property type="match status" value="1"/>
</dbReference>
<feature type="active site" description="Proton donor/acceptor" evidence="7">
    <location>
        <position position="511"/>
    </location>
</feature>
<evidence type="ECO:0000256" key="5">
    <source>
        <dbReference type="ARBA" id="ARBA00022984"/>
    </source>
</evidence>
<dbReference type="AlphaFoldDB" id="A0A6I6EEE0"/>
<protein>
    <submittedName>
        <fullName evidence="11">L,D-transpeptidase</fullName>
    </submittedName>
</protein>
<evidence type="ECO:0000259" key="10">
    <source>
        <dbReference type="PROSITE" id="PS52029"/>
    </source>
</evidence>
<dbReference type="InterPro" id="IPR052905">
    <property type="entry name" value="LD-transpeptidase_YkuD-like"/>
</dbReference>
<evidence type="ECO:0000256" key="3">
    <source>
        <dbReference type="ARBA" id="ARBA00022679"/>
    </source>
</evidence>
<dbReference type="CDD" id="cd16913">
    <property type="entry name" value="YkuD_like"/>
    <property type="match status" value="1"/>
</dbReference>
<evidence type="ECO:0000256" key="4">
    <source>
        <dbReference type="ARBA" id="ARBA00022960"/>
    </source>
</evidence>
<feature type="domain" description="L,D-TPase catalytic" evidence="10">
    <location>
        <begin position="376"/>
        <end position="557"/>
    </location>
</feature>
<dbReference type="GO" id="GO:0071555">
    <property type="term" value="P:cell wall organization"/>
    <property type="evidence" value="ECO:0007669"/>
    <property type="project" value="UniProtKB-UniRule"/>
</dbReference>
<keyword evidence="3" id="KW-0808">Transferase</keyword>
<feature type="region of interest" description="Disordered" evidence="8">
    <location>
        <begin position="239"/>
        <end position="279"/>
    </location>
</feature>
<keyword evidence="4 7" id="KW-0133">Cell shape</keyword>
<dbReference type="UniPathway" id="UPA00219"/>
<dbReference type="KEGG" id="erwi:GN242_13520"/>
<dbReference type="InterPro" id="IPR036365">
    <property type="entry name" value="PGBD-like_sf"/>
</dbReference>
<dbReference type="EMBL" id="CP046509">
    <property type="protein sequence ID" value="QGU88177.1"/>
    <property type="molecule type" value="Genomic_DNA"/>
</dbReference>
<dbReference type="InterPro" id="IPR045380">
    <property type="entry name" value="LD_TPept_scaffold_dom"/>
</dbReference>
<dbReference type="GO" id="GO:0016740">
    <property type="term" value="F:transferase activity"/>
    <property type="evidence" value="ECO:0007669"/>
    <property type="project" value="UniProtKB-KW"/>
</dbReference>
<dbReference type="SUPFAM" id="SSF47090">
    <property type="entry name" value="PGBD-like"/>
    <property type="match status" value="1"/>
</dbReference>
<dbReference type="Gene3D" id="2.40.440.10">
    <property type="entry name" value="L,D-transpeptidase catalytic domain-like"/>
    <property type="match status" value="1"/>
</dbReference>
<dbReference type="PANTHER" id="PTHR41533">
    <property type="entry name" value="L,D-TRANSPEPTIDASE HI_1667-RELATED"/>
    <property type="match status" value="1"/>
</dbReference>
<dbReference type="Pfam" id="PF20142">
    <property type="entry name" value="Scaffold"/>
    <property type="match status" value="1"/>
</dbReference>
<keyword evidence="9" id="KW-0732">Signal</keyword>
<feature type="active site" description="Nucleophile" evidence="7">
    <location>
        <position position="530"/>
    </location>
</feature>
<dbReference type="InterPro" id="IPR036366">
    <property type="entry name" value="PGBDSf"/>
</dbReference>
<evidence type="ECO:0000256" key="9">
    <source>
        <dbReference type="SAM" id="SignalP"/>
    </source>
</evidence>
<dbReference type="Gene3D" id="1.10.101.10">
    <property type="entry name" value="PGBD-like superfamily/PGBD"/>
    <property type="match status" value="1"/>
</dbReference>
<evidence type="ECO:0000256" key="2">
    <source>
        <dbReference type="ARBA" id="ARBA00005992"/>
    </source>
</evidence>
<dbReference type="Proteomes" id="UP000424752">
    <property type="component" value="Chromosome"/>
</dbReference>